<sequence length="443" mass="46266">MVMALRAACKPRISGGVALPDHAPVSLWDVTALESAPGAQDTAPEPRVDLAIVGGGITGLSTALHAAQAGLSVQVIEAGRLGEGGSGRNVGLVNAGVWMPPAAVRAALGQDRGERFLDLFGDAPRAVFDLIERHQIRCAATRTGTIHAAHAPRAMADLRGRHDAWEARGAPVTLLDAAEVSRLTGSRAFHGGLVDARAGTINPMAYCRGLARAARGAGAAITTGCRVTGLRHDGGAWQVDTPRGPVAARDVVLATNAYTDTLWPGLADSLVPLRFVQVATEPLGTAGADILPDGQGLWDTGRVMRALRRDAEGRLILGTMGRLHGDADAGLTRRWAMRQIGRLYPDLPPVRIESAWDGVIAMTPDHLPRIHQLADGLYTPIGYNGRGITTGTVFGAAMARLLTGGDPDDLPLPLGSPATAPRGRLTARLLDAALSAHQALRAL</sequence>
<feature type="domain" description="FAD dependent oxidoreductase" evidence="2">
    <location>
        <begin position="49"/>
        <end position="401"/>
    </location>
</feature>
<evidence type="ECO:0000259" key="2">
    <source>
        <dbReference type="Pfam" id="PF01266"/>
    </source>
</evidence>
<keyword evidence="1 3" id="KW-0560">Oxidoreductase</keyword>
<dbReference type="GO" id="GO:0016491">
    <property type="term" value="F:oxidoreductase activity"/>
    <property type="evidence" value="ECO:0007669"/>
    <property type="project" value="UniProtKB-KW"/>
</dbReference>
<dbReference type="Gene3D" id="3.50.50.60">
    <property type="entry name" value="FAD/NAD(P)-binding domain"/>
    <property type="match status" value="1"/>
</dbReference>
<dbReference type="EC" id="1.4.3.-" evidence="3"/>
<reference evidence="3 4" key="1">
    <citation type="submission" date="2017-03" db="EMBL/GenBank/DDBJ databases">
        <authorList>
            <person name="Afonso C.L."/>
            <person name="Miller P.J."/>
            <person name="Scott M.A."/>
            <person name="Spackman E."/>
            <person name="Goraichik I."/>
            <person name="Dimitrov K.M."/>
            <person name="Suarez D.L."/>
            <person name="Swayne D.E."/>
        </authorList>
    </citation>
    <scope>NUCLEOTIDE SEQUENCE [LARGE SCALE GENOMIC DNA]</scope>
    <source>
        <strain evidence="3 4">CECT 8625</strain>
    </source>
</reference>
<dbReference type="Gene3D" id="3.30.9.10">
    <property type="entry name" value="D-Amino Acid Oxidase, subunit A, domain 2"/>
    <property type="match status" value="1"/>
</dbReference>
<evidence type="ECO:0000313" key="4">
    <source>
        <dbReference type="Proteomes" id="UP000193570"/>
    </source>
</evidence>
<gene>
    <name evidence="3" type="primary">puuB_2</name>
    <name evidence="3" type="ORF">ROJ8625_01682</name>
</gene>
<dbReference type="SUPFAM" id="SSF51905">
    <property type="entry name" value="FAD/NAD(P)-binding domain"/>
    <property type="match status" value="1"/>
</dbReference>
<organism evidence="3 4">
    <name type="scientific">Roseivivax jejudonensis</name>
    <dbReference type="NCBI Taxonomy" id="1529041"/>
    <lineage>
        <taxon>Bacteria</taxon>
        <taxon>Pseudomonadati</taxon>
        <taxon>Pseudomonadota</taxon>
        <taxon>Alphaproteobacteria</taxon>
        <taxon>Rhodobacterales</taxon>
        <taxon>Roseobacteraceae</taxon>
        <taxon>Roseivivax</taxon>
    </lineage>
</organism>
<dbReference type="Pfam" id="PF01266">
    <property type="entry name" value="DAO"/>
    <property type="match status" value="1"/>
</dbReference>
<proteinExistence type="predicted"/>
<protein>
    <submittedName>
        <fullName evidence="3">Gamma-glutamylputrescine oxidoreductase</fullName>
        <ecNumber evidence="3">1.4.3.-</ecNumber>
    </submittedName>
</protein>
<dbReference type="InterPro" id="IPR036188">
    <property type="entry name" value="FAD/NAD-bd_sf"/>
</dbReference>
<dbReference type="EMBL" id="FWFK01000003">
    <property type="protein sequence ID" value="SLN37060.1"/>
    <property type="molecule type" value="Genomic_DNA"/>
</dbReference>
<accession>A0A1X6Z0F7</accession>
<dbReference type="Proteomes" id="UP000193570">
    <property type="component" value="Unassembled WGS sequence"/>
</dbReference>
<dbReference type="PANTHER" id="PTHR13847">
    <property type="entry name" value="SARCOSINE DEHYDROGENASE-RELATED"/>
    <property type="match status" value="1"/>
</dbReference>
<dbReference type="AlphaFoldDB" id="A0A1X6Z0F7"/>
<dbReference type="PANTHER" id="PTHR13847:SF275">
    <property type="entry name" value="GAMMA-GLUTAMYLPUTRESCINE OXIDOREDUCTASE"/>
    <property type="match status" value="1"/>
</dbReference>
<dbReference type="InterPro" id="IPR006076">
    <property type="entry name" value="FAD-dep_OxRdtase"/>
</dbReference>
<dbReference type="GO" id="GO:0005737">
    <property type="term" value="C:cytoplasm"/>
    <property type="evidence" value="ECO:0007669"/>
    <property type="project" value="TreeGrafter"/>
</dbReference>
<name>A0A1X6Z0F7_9RHOB</name>
<keyword evidence="4" id="KW-1185">Reference proteome</keyword>
<evidence type="ECO:0000256" key="1">
    <source>
        <dbReference type="ARBA" id="ARBA00023002"/>
    </source>
</evidence>
<evidence type="ECO:0000313" key="3">
    <source>
        <dbReference type="EMBL" id="SLN37060.1"/>
    </source>
</evidence>